<organism evidence="5 6">
    <name type="scientific">Lacisediminihabitans changchengi</name>
    <dbReference type="NCBI Taxonomy" id="2787634"/>
    <lineage>
        <taxon>Bacteria</taxon>
        <taxon>Bacillati</taxon>
        <taxon>Actinomycetota</taxon>
        <taxon>Actinomycetes</taxon>
        <taxon>Micrococcales</taxon>
        <taxon>Microbacteriaceae</taxon>
        <taxon>Lacisediminihabitans</taxon>
    </lineage>
</organism>
<dbReference type="Pfam" id="PF00455">
    <property type="entry name" value="DeoRC"/>
    <property type="match status" value="1"/>
</dbReference>
<evidence type="ECO:0000256" key="2">
    <source>
        <dbReference type="ARBA" id="ARBA00023125"/>
    </source>
</evidence>
<dbReference type="InterPro" id="IPR036388">
    <property type="entry name" value="WH-like_DNA-bd_sf"/>
</dbReference>
<dbReference type="Pfam" id="PF08220">
    <property type="entry name" value="HTH_DeoR"/>
    <property type="match status" value="1"/>
</dbReference>
<dbReference type="InterPro" id="IPR014036">
    <property type="entry name" value="DeoR-like_C"/>
</dbReference>
<keyword evidence="2" id="KW-0238">DNA-binding</keyword>
<dbReference type="SUPFAM" id="SSF100950">
    <property type="entry name" value="NagB/RpiA/CoA transferase-like"/>
    <property type="match status" value="1"/>
</dbReference>
<dbReference type="PANTHER" id="PTHR30363:SF44">
    <property type="entry name" value="AGA OPERON TRANSCRIPTIONAL REPRESSOR-RELATED"/>
    <property type="match status" value="1"/>
</dbReference>
<accession>A0A934SJ98</accession>
<protein>
    <submittedName>
        <fullName evidence="5">DeoR/GlpR transcriptional regulator</fullName>
    </submittedName>
</protein>
<dbReference type="InterPro" id="IPR018356">
    <property type="entry name" value="Tscrpt_reg_HTH_DeoR_CS"/>
</dbReference>
<dbReference type="Proteomes" id="UP000636458">
    <property type="component" value="Unassembled WGS sequence"/>
</dbReference>
<dbReference type="PROSITE" id="PS51000">
    <property type="entry name" value="HTH_DEOR_2"/>
    <property type="match status" value="1"/>
</dbReference>
<dbReference type="GO" id="GO:0003700">
    <property type="term" value="F:DNA-binding transcription factor activity"/>
    <property type="evidence" value="ECO:0007669"/>
    <property type="project" value="InterPro"/>
</dbReference>
<reference evidence="5" key="1">
    <citation type="submission" date="2021-01" db="EMBL/GenBank/DDBJ databases">
        <title>Lacisediminihabitans sp. nov. strain G11-30, isolated from Antarctic Soil.</title>
        <authorList>
            <person name="Li J."/>
        </authorList>
    </citation>
    <scope>NUCLEOTIDE SEQUENCE</scope>
    <source>
        <strain evidence="5">G11-30</strain>
    </source>
</reference>
<sequence length="255" mass="26518">MLAHQRDEKILDRLRETGSASAQDLMALLNVSGPTIRRDLERLEQEGALQRVHGGAYLAGGAPEAVAEQPFGAVVDQNASVKDAVAAAAAALVTDGQVVLLDIGTTTMRIAHHLRGRKVTVITSSLAILDVLRNDDVVDLVLLGGAVRRNYQTLVGPLTEDALASISADIAFLSCTGVRSDGAVVDDISREASVKRAIVSAANQVVLVAPANKFPGTGSLKICALSEIDVLVTSSGAVEATLAQYTEAGGRVVFA</sequence>
<feature type="domain" description="HTH deoR-type" evidence="4">
    <location>
        <begin position="3"/>
        <end position="58"/>
    </location>
</feature>
<dbReference type="EMBL" id="JAEPES010000001">
    <property type="protein sequence ID" value="MBK4346301.1"/>
    <property type="molecule type" value="Genomic_DNA"/>
</dbReference>
<keyword evidence="1" id="KW-0805">Transcription regulation</keyword>
<keyword evidence="6" id="KW-1185">Reference proteome</keyword>
<dbReference type="InterPro" id="IPR001034">
    <property type="entry name" value="DeoR_HTH"/>
</dbReference>
<dbReference type="InterPro" id="IPR050313">
    <property type="entry name" value="Carb_Metab_HTH_regulators"/>
</dbReference>
<dbReference type="PANTHER" id="PTHR30363">
    <property type="entry name" value="HTH-TYPE TRANSCRIPTIONAL REGULATOR SRLR-RELATED"/>
    <property type="match status" value="1"/>
</dbReference>
<proteinExistence type="predicted"/>
<evidence type="ECO:0000259" key="4">
    <source>
        <dbReference type="PROSITE" id="PS51000"/>
    </source>
</evidence>
<dbReference type="GO" id="GO:0003677">
    <property type="term" value="F:DNA binding"/>
    <property type="evidence" value="ECO:0007669"/>
    <property type="project" value="UniProtKB-KW"/>
</dbReference>
<evidence type="ECO:0000313" key="5">
    <source>
        <dbReference type="EMBL" id="MBK4346301.1"/>
    </source>
</evidence>
<evidence type="ECO:0000313" key="6">
    <source>
        <dbReference type="Proteomes" id="UP000636458"/>
    </source>
</evidence>
<dbReference type="PRINTS" id="PR00037">
    <property type="entry name" value="HTHLACR"/>
</dbReference>
<evidence type="ECO:0000256" key="3">
    <source>
        <dbReference type="ARBA" id="ARBA00023163"/>
    </source>
</evidence>
<dbReference type="SMART" id="SM00420">
    <property type="entry name" value="HTH_DEOR"/>
    <property type="match status" value="1"/>
</dbReference>
<keyword evidence="3" id="KW-0804">Transcription</keyword>
<evidence type="ECO:0000256" key="1">
    <source>
        <dbReference type="ARBA" id="ARBA00023015"/>
    </source>
</evidence>
<dbReference type="AlphaFoldDB" id="A0A934SJ98"/>
<dbReference type="Gene3D" id="3.40.50.1360">
    <property type="match status" value="1"/>
</dbReference>
<comment type="caution">
    <text evidence="5">The sequence shown here is derived from an EMBL/GenBank/DDBJ whole genome shotgun (WGS) entry which is preliminary data.</text>
</comment>
<dbReference type="SUPFAM" id="SSF46785">
    <property type="entry name" value="Winged helix' DNA-binding domain"/>
    <property type="match status" value="1"/>
</dbReference>
<dbReference type="InterPro" id="IPR037171">
    <property type="entry name" value="NagB/RpiA_transferase-like"/>
</dbReference>
<dbReference type="Gene3D" id="1.10.10.10">
    <property type="entry name" value="Winged helix-like DNA-binding domain superfamily/Winged helix DNA-binding domain"/>
    <property type="match status" value="1"/>
</dbReference>
<dbReference type="SMART" id="SM01134">
    <property type="entry name" value="DeoRC"/>
    <property type="match status" value="1"/>
</dbReference>
<dbReference type="RefSeq" id="WP_200554648.1">
    <property type="nucleotide sequence ID" value="NZ_JAEPES010000001.1"/>
</dbReference>
<name>A0A934SJ98_9MICO</name>
<gene>
    <name evidence="5" type="ORF">IV501_01520</name>
</gene>
<dbReference type="PROSITE" id="PS00894">
    <property type="entry name" value="HTH_DEOR_1"/>
    <property type="match status" value="1"/>
</dbReference>
<dbReference type="InterPro" id="IPR036390">
    <property type="entry name" value="WH_DNA-bd_sf"/>
</dbReference>